<dbReference type="InterPro" id="IPR008587">
    <property type="entry name" value="FPP_plant"/>
</dbReference>
<feature type="region of interest" description="Disordered" evidence="4">
    <location>
        <begin position="314"/>
        <end position="339"/>
    </location>
</feature>
<dbReference type="Proteomes" id="UP001415857">
    <property type="component" value="Unassembled WGS sequence"/>
</dbReference>
<feature type="coiled-coil region" evidence="3">
    <location>
        <begin position="75"/>
        <end position="207"/>
    </location>
</feature>
<protein>
    <recommendedName>
        <fullName evidence="7">Filament-like plant protein 7</fullName>
    </recommendedName>
</protein>
<sequence length="398" mass="44545">MNHCFSLQDVSSMRDAIKKHLGWDDTRSESEAEVGMLSQFSEADKFRVPKEQLSCLSAVAASNGHNIFLQTGELQSNVREENRRLKDELMNMESAKKDLEGRLHSASNKSEALMNQLQESEKTIASLQTELDILKESNGMIEDQIKNHKVMNEDLDTQLTVARVELNEAHQRLSSLEVELENKNNCCEELEGTCLELQLQLESLMKKEILSCDMDREEKQLRTDWEITAASEKLAECQETILNLGKQLKALASPREAALFDKVISAPSDTTTTTPKKNMSQRSSLLDRMLAEDDAETKDPKSPTTKEIICSSNLQKPPSFLDGNSNSAFSPDPAVEPPEKFLASNKMNQHDDEAAIGSLAIVPSKKRGGVGLLRKLLWRRKKGNSKKKTPPPLPLKQI</sequence>
<evidence type="ECO:0000256" key="3">
    <source>
        <dbReference type="SAM" id="Coils"/>
    </source>
</evidence>
<dbReference type="Gene3D" id="1.10.287.1490">
    <property type="match status" value="1"/>
</dbReference>
<dbReference type="Pfam" id="PF05911">
    <property type="entry name" value="FPP"/>
    <property type="match status" value="1"/>
</dbReference>
<keyword evidence="6" id="KW-1185">Reference proteome</keyword>
<dbReference type="PANTHER" id="PTHR31580:SF22">
    <property type="entry name" value="FILAMENT-LIKE PLANT PROTEIN 7"/>
    <property type="match status" value="1"/>
</dbReference>
<dbReference type="PANTHER" id="PTHR31580">
    <property type="entry name" value="FILAMENT-LIKE PLANT PROTEIN 4"/>
    <property type="match status" value="1"/>
</dbReference>
<evidence type="ECO:0008006" key="7">
    <source>
        <dbReference type="Google" id="ProtNLM"/>
    </source>
</evidence>
<comment type="similarity">
    <text evidence="1">Belongs to the FPP family.</text>
</comment>
<feature type="compositionally biased region" description="Polar residues" evidence="4">
    <location>
        <begin position="314"/>
        <end position="329"/>
    </location>
</feature>
<evidence type="ECO:0000256" key="4">
    <source>
        <dbReference type="SAM" id="MobiDB-lite"/>
    </source>
</evidence>
<gene>
    <name evidence="5" type="ORF">L1049_024427</name>
</gene>
<organism evidence="5 6">
    <name type="scientific">Liquidambar formosana</name>
    <name type="common">Formosan gum</name>
    <dbReference type="NCBI Taxonomy" id="63359"/>
    <lineage>
        <taxon>Eukaryota</taxon>
        <taxon>Viridiplantae</taxon>
        <taxon>Streptophyta</taxon>
        <taxon>Embryophyta</taxon>
        <taxon>Tracheophyta</taxon>
        <taxon>Spermatophyta</taxon>
        <taxon>Magnoliopsida</taxon>
        <taxon>eudicotyledons</taxon>
        <taxon>Gunneridae</taxon>
        <taxon>Pentapetalae</taxon>
        <taxon>Saxifragales</taxon>
        <taxon>Altingiaceae</taxon>
        <taxon>Liquidambar</taxon>
    </lineage>
</organism>
<dbReference type="AlphaFoldDB" id="A0AAP0RVS8"/>
<comment type="caution">
    <text evidence="5">The sequence shown here is derived from an EMBL/GenBank/DDBJ whole genome shotgun (WGS) entry which is preliminary data.</text>
</comment>
<accession>A0AAP0RVS8</accession>
<keyword evidence="2 3" id="KW-0175">Coiled coil</keyword>
<feature type="compositionally biased region" description="Basic residues" evidence="4">
    <location>
        <begin position="379"/>
        <end position="389"/>
    </location>
</feature>
<dbReference type="EMBL" id="JBBPBK010000005">
    <property type="protein sequence ID" value="KAK9285238.1"/>
    <property type="molecule type" value="Genomic_DNA"/>
</dbReference>
<proteinExistence type="inferred from homology"/>
<reference evidence="5 6" key="1">
    <citation type="journal article" date="2024" name="Plant J.">
        <title>Genome sequences and population genomics reveal climatic adaptation and genomic divergence between two closely related sweetgum species.</title>
        <authorList>
            <person name="Xu W.Q."/>
            <person name="Ren C.Q."/>
            <person name="Zhang X.Y."/>
            <person name="Comes H.P."/>
            <person name="Liu X.H."/>
            <person name="Li Y.G."/>
            <person name="Kettle C.J."/>
            <person name="Jalonen R."/>
            <person name="Gaisberger H."/>
            <person name="Ma Y.Z."/>
            <person name="Qiu Y.X."/>
        </authorList>
    </citation>
    <scope>NUCLEOTIDE SEQUENCE [LARGE SCALE GENOMIC DNA]</scope>
    <source>
        <strain evidence="5">Hangzhou</strain>
    </source>
</reference>
<name>A0AAP0RVS8_LIQFO</name>
<evidence type="ECO:0000256" key="1">
    <source>
        <dbReference type="ARBA" id="ARBA00005921"/>
    </source>
</evidence>
<evidence type="ECO:0000313" key="6">
    <source>
        <dbReference type="Proteomes" id="UP001415857"/>
    </source>
</evidence>
<evidence type="ECO:0000313" key="5">
    <source>
        <dbReference type="EMBL" id="KAK9285238.1"/>
    </source>
</evidence>
<evidence type="ECO:0000256" key="2">
    <source>
        <dbReference type="ARBA" id="ARBA00023054"/>
    </source>
</evidence>
<feature type="region of interest" description="Disordered" evidence="4">
    <location>
        <begin position="379"/>
        <end position="398"/>
    </location>
</feature>